<organism evidence="4 5">
    <name type="scientific">Neptunicella marina</name>
    <dbReference type="NCBI Taxonomy" id="2125989"/>
    <lineage>
        <taxon>Bacteria</taxon>
        <taxon>Pseudomonadati</taxon>
        <taxon>Pseudomonadota</taxon>
        <taxon>Gammaproteobacteria</taxon>
        <taxon>Alteromonadales</taxon>
        <taxon>Alteromonadaceae</taxon>
        <taxon>Neptunicella</taxon>
    </lineage>
</organism>
<name>A0A8J6M1P3_9ALTE</name>
<dbReference type="SUPFAM" id="SSF51419">
    <property type="entry name" value="PLP-binding barrel"/>
    <property type="match status" value="1"/>
</dbReference>
<dbReference type="InterPro" id="IPR029066">
    <property type="entry name" value="PLP-binding_barrel"/>
</dbReference>
<dbReference type="Pfam" id="PF01168">
    <property type="entry name" value="Ala_racemase_N"/>
    <property type="match status" value="1"/>
</dbReference>
<dbReference type="Gene3D" id="3.20.20.10">
    <property type="entry name" value="Alanine racemase"/>
    <property type="match status" value="1"/>
</dbReference>
<comment type="similarity">
    <text evidence="1">Belongs to the DSD1 family.</text>
</comment>
<dbReference type="CDD" id="cd06818">
    <property type="entry name" value="PLPDE_III_cryptic_DSD"/>
    <property type="match status" value="1"/>
</dbReference>
<dbReference type="EMBL" id="JACNEP010000004">
    <property type="protein sequence ID" value="MBC3765607.1"/>
    <property type="molecule type" value="Genomic_DNA"/>
</dbReference>
<dbReference type="InterPro" id="IPR042208">
    <property type="entry name" value="D-ser_dehydrat-like_sf"/>
</dbReference>
<dbReference type="SMART" id="SM01119">
    <property type="entry name" value="D-ser_dehydrat"/>
    <property type="match status" value="1"/>
</dbReference>
<feature type="domain" description="D-serine dehydratase-like" evidence="3">
    <location>
        <begin position="305"/>
        <end position="404"/>
    </location>
</feature>
<evidence type="ECO:0000256" key="1">
    <source>
        <dbReference type="ARBA" id="ARBA00005323"/>
    </source>
</evidence>
<dbReference type="PANTHER" id="PTHR28004">
    <property type="entry name" value="ZGC:162816-RELATED"/>
    <property type="match status" value="1"/>
</dbReference>
<dbReference type="GO" id="GO:0016829">
    <property type="term" value="F:lyase activity"/>
    <property type="evidence" value="ECO:0007669"/>
    <property type="project" value="UniProtKB-KW"/>
</dbReference>
<protein>
    <submittedName>
        <fullName evidence="4">Amino acid deaminase</fullName>
    </submittedName>
</protein>
<evidence type="ECO:0000256" key="2">
    <source>
        <dbReference type="ARBA" id="ARBA00023239"/>
    </source>
</evidence>
<dbReference type="Pfam" id="PF14031">
    <property type="entry name" value="D-ser_dehydrat"/>
    <property type="match status" value="1"/>
</dbReference>
<dbReference type="Proteomes" id="UP000601768">
    <property type="component" value="Unassembled WGS sequence"/>
</dbReference>
<reference evidence="4" key="2">
    <citation type="submission" date="2020-08" db="EMBL/GenBank/DDBJ databases">
        <authorList>
            <person name="Lai Q."/>
        </authorList>
    </citation>
    <scope>NUCLEOTIDE SEQUENCE</scope>
    <source>
        <strain evidence="4">S27-2</strain>
    </source>
</reference>
<dbReference type="RefSeq" id="WP_186506076.1">
    <property type="nucleotide sequence ID" value="NZ_JACNEP010000004.1"/>
</dbReference>
<gene>
    <name evidence="4" type="ORF">H8B19_06945</name>
</gene>
<sequence>MSIKLNAEIKNACNHKGMGDAVKLSGSGWKLLQEDISLPVAVIKQNALTTNLSWMNQFAQKAGVRLAPHGKTTMAPALFKAQIESGSWAMSLATAPQVSAAFHAGINRILMANQLVGKRNCQLIADSIKRGLEYYCFVDSPELAIQLNQFFEPQSSQLNVLIEIGVPGGRCGVRDVAQAEQLQALIATLPALKLCGIGFYEGVIKADNTPQAIADFVQQVREMTVRWFEKGYFASDEVLLTGAGSAWYDIVAEHLVPQSLPTAIKVVLRPGCYLIHDTGIYQQAQQDLVKRSVLACELDSELTSSLELWTYVQSIPEPGLAIVGMGKRDVAFDAGLPTAQLHYRPGDDAPKIVSGDWSLKKIMDQHAMLQLPSAADLKVGDMVVFSTSHPCLTFDKWRHIAVRDEDYVVSGLVETFF</sequence>
<dbReference type="Gene3D" id="2.40.37.20">
    <property type="entry name" value="D-serine dehydratase-like domain"/>
    <property type="match status" value="1"/>
</dbReference>
<evidence type="ECO:0000259" key="3">
    <source>
        <dbReference type="SMART" id="SM01119"/>
    </source>
</evidence>
<comment type="caution">
    <text evidence="4">The sequence shown here is derived from an EMBL/GenBank/DDBJ whole genome shotgun (WGS) entry which is preliminary data.</text>
</comment>
<evidence type="ECO:0000313" key="5">
    <source>
        <dbReference type="Proteomes" id="UP000601768"/>
    </source>
</evidence>
<dbReference type="AlphaFoldDB" id="A0A8J6M1P3"/>
<reference evidence="4" key="1">
    <citation type="journal article" date="2018" name="Int. J. Syst. Evol. Microbiol.">
        <title>Neptunicella marina gen. nov., sp. nov., isolated from surface seawater.</title>
        <authorList>
            <person name="Liu X."/>
            <person name="Lai Q."/>
            <person name="Du Y."/>
            <person name="Zhang X."/>
            <person name="Liu Z."/>
            <person name="Sun F."/>
            <person name="Shao Z."/>
        </authorList>
    </citation>
    <scope>NUCLEOTIDE SEQUENCE</scope>
    <source>
        <strain evidence="4">S27-2</strain>
    </source>
</reference>
<dbReference type="PANTHER" id="PTHR28004:SF8">
    <property type="entry name" value="D-SERINE DEAMINASE"/>
    <property type="match status" value="1"/>
</dbReference>
<accession>A0A8J6M1P3</accession>
<dbReference type="InterPro" id="IPR051466">
    <property type="entry name" value="D-amino_acid_metab_enzyme"/>
</dbReference>
<dbReference type="InterPro" id="IPR026956">
    <property type="entry name" value="D-ser_dehydrat-like_dom"/>
</dbReference>
<evidence type="ECO:0000313" key="4">
    <source>
        <dbReference type="EMBL" id="MBC3765607.1"/>
    </source>
</evidence>
<proteinExistence type="inferred from homology"/>
<dbReference type="InterPro" id="IPR001608">
    <property type="entry name" value="Ala_racemase_N"/>
</dbReference>
<keyword evidence="2" id="KW-0456">Lyase</keyword>
<keyword evidence="5" id="KW-1185">Reference proteome</keyword>